<reference evidence="1 2" key="1">
    <citation type="submission" date="2019-04" db="EMBL/GenBank/DDBJ databases">
        <title>Complete genome sequence of a novel bacteriophage, PBPA162, infecting Pseudomonas aeruginosa.</title>
        <authorList>
            <person name="Myung H."/>
            <person name="Hong H."/>
            <person name="Cho J."/>
        </authorList>
    </citation>
    <scope>NUCLEOTIDE SEQUENCE [LARGE SCALE GENOMIC DNA]</scope>
</reference>
<dbReference type="KEGG" id="vg:77948051"/>
<keyword evidence="2" id="KW-1185">Reference proteome</keyword>
<protein>
    <recommendedName>
        <fullName evidence="3">Major tail tube protein</fullName>
    </recommendedName>
</protein>
<dbReference type="Proteomes" id="UP000319293">
    <property type="component" value="Segment"/>
</dbReference>
<sequence length="503" mass="52777">MARNCPVYKVDSNNTGLRYALEKCLNEAEDAPIWRPLEPNSYGDFGGTTTTVARQPINASRQNQKGVVTDKEASAGYTSDLTNLNHQHFMEGFMFAAARERATTTPLNTAPLPITAVTVADGYAVNATVAAKLKVGSVVMAQGFSTAANNGVKLVTAIDGTSVLCAGLAAEANPPATASLVQVGHSFAAGAASITLTNGELRLSATGIAAALGVIGGEWIFLGGEEASTSFPNSKGFARVGRISADYLVLDKVSWKTREAQAGTGVSLQVRLGTVIRNEPDPALIERFTFAFERTLGNDADGVMSQYVTGSVANELTINVASADKVTAEFAFVACDSQARSGAQGLLPGSRPALVKQDAFNTSSDVRRLAFQLVGQHDPLFMYATEMTITINNGGAGAKAIGVLGNFDINVGNFEVGGSTTAYFQDVRALNAINNNSDVTMDIILVKNNNGIVYDIPLLTLGGGMLGVELNSAVTIPLENVAAESPFGHTLLYVHFPQLPSWA</sequence>
<evidence type="ECO:0000313" key="2">
    <source>
        <dbReference type="Proteomes" id="UP000319293"/>
    </source>
</evidence>
<name>A0A4Y5TNG6_9CAUD</name>
<dbReference type="EMBL" id="MK816297">
    <property type="protein sequence ID" value="QDB70866.1"/>
    <property type="molecule type" value="Genomic_DNA"/>
</dbReference>
<dbReference type="GeneID" id="77948051"/>
<dbReference type="InterPro" id="IPR044000">
    <property type="entry name" value="Phage_tube_2"/>
</dbReference>
<dbReference type="Pfam" id="PF18906">
    <property type="entry name" value="Phage_tube_2"/>
    <property type="match status" value="1"/>
</dbReference>
<accession>A0A4Y5TNG6</accession>
<organism evidence="1 2">
    <name type="scientific">Pseudomonas virus PBPA162</name>
    <dbReference type="NCBI Taxonomy" id="2588096"/>
    <lineage>
        <taxon>Viruses</taxon>
        <taxon>Duplodnaviria</taxon>
        <taxon>Heunggongvirae</taxon>
        <taxon>Uroviricota</taxon>
        <taxon>Caudoviricetes</taxon>
        <taxon>Queuovirinae</taxon>
        <taxon>Iggyvirus</taxon>
        <taxon>Iggyvirus PBPA162</taxon>
    </lineage>
</organism>
<dbReference type="RefSeq" id="YP_010671795.1">
    <property type="nucleotide sequence ID" value="NC_070971.1"/>
</dbReference>
<evidence type="ECO:0000313" key="1">
    <source>
        <dbReference type="EMBL" id="QDB70866.1"/>
    </source>
</evidence>
<proteinExistence type="predicted"/>
<evidence type="ECO:0008006" key="3">
    <source>
        <dbReference type="Google" id="ProtNLM"/>
    </source>
</evidence>